<comment type="caution">
    <text evidence="2">The sequence shown here is derived from an EMBL/GenBank/DDBJ whole genome shotgun (WGS) entry which is preliminary data.</text>
</comment>
<name>N1V182_9MICC</name>
<organism evidence="2 3">
    <name type="scientific">Arthrobacter crystallopoietes BAB-32</name>
    <dbReference type="NCBI Taxonomy" id="1246476"/>
    <lineage>
        <taxon>Bacteria</taxon>
        <taxon>Bacillati</taxon>
        <taxon>Actinomycetota</taxon>
        <taxon>Actinomycetes</taxon>
        <taxon>Micrococcales</taxon>
        <taxon>Micrococcaceae</taxon>
        <taxon>Crystallibacter</taxon>
    </lineage>
</organism>
<dbReference type="GO" id="GO:0032259">
    <property type="term" value="P:methylation"/>
    <property type="evidence" value="ECO:0007669"/>
    <property type="project" value="UniProtKB-KW"/>
</dbReference>
<feature type="domain" description="Methyltransferase type 11" evidence="1">
    <location>
        <begin position="47"/>
        <end position="138"/>
    </location>
</feature>
<sequence>MMTAQETFQLEMASAEAYEARFVPAMFAEWARELVAAAGVAPGQRVLDVACGTGIVARTAAEIVGPAAVTGVDINAAMLAVASRVRPEITWLPGDAAALPVPDEAFDLVLCQMALMFFPDPGAALREMARAAANGGTVGVVVPGRLEDQPAYGPFVDLVARHAGRDAASLLGVYWACGDTGRLRRLFAEAGLPLVEIATRTGIARYESADDFVAVEVESTPLAERLSAEQFELIRSGAGNVLEPFTDDDGGLAVPLQGHIVLATKNAD</sequence>
<dbReference type="OrthoDB" id="9795634at2"/>
<dbReference type="SUPFAM" id="SSF53335">
    <property type="entry name" value="S-adenosyl-L-methionine-dependent methyltransferases"/>
    <property type="match status" value="1"/>
</dbReference>
<dbReference type="EMBL" id="ANPE02000152">
    <property type="protein sequence ID" value="EMY33817.1"/>
    <property type="molecule type" value="Genomic_DNA"/>
</dbReference>
<proteinExistence type="predicted"/>
<keyword evidence="3" id="KW-1185">Reference proteome</keyword>
<gene>
    <name evidence="2" type="ORF">D477_012915</name>
</gene>
<dbReference type="InterPro" id="IPR029063">
    <property type="entry name" value="SAM-dependent_MTases_sf"/>
</dbReference>
<dbReference type="Proteomes" id="UP000010729">
    <property type="component" value="Unassembled WGS sequence"/>
</dbReference>
<dbReference type="GO" id="GO:0008757">
    <property type="term" value="F:S-adenosylmethionine-dependent methyltransferase activity"/>
    <property type="evidence" value="ECO:0007669"/>
    <property type="project" value="InterPro"/>
</dbReference>
<evidence type="ECO:0000313" key="2">
    <source>
        <dbReference type="EMBL" id="EMY33817.1"/>
    </source>
</evidence>
<dbReference type="InterPro" id="IPR013216">
    <property type="entry name" value="Methyltransf_11"/>
</dbReference>
<dbReference type="PANTHER" id="PTHR43591:SF24">
    <property type="entry name" value="2-METHOXY-6-POLYPRENYL-1,4-BENZOQUINOL METHYLASE, MITOCHONDRIAL"/>
    <property type="match status" value="1"/>
</dbReference>
<evidence type="ECO:0000259" key="1">
    <source>
        <dbReference type="Pfam" id="PF08241"/>
    </source>
</evidence>
<accession>N1V182</accession>
<dbReference type="Pfam" id="PF08241">
    <property type="entry name" value="Methyltransf_11"/>
    <property type="match status" value="1"/>
</dbReference>
<dbReference type="AlphaFoldDB" id="N1V182"/>
<dbReference type="RefSeq" id="WP_005269674.1">
    <property type="nucleotide sequence ID" value="NZ_ANPE02000152.1"/>
</dbReference>
<evidence type="ECO:0000313" key="3">
    <source>
        <dbReference type="Proteomes" id="UP000010729"/>
    </source>
</evidence>
<keyword evidence="2" id="KW-0808">Transferase</keyword>
<protein>
    <submittedName>
        <fullName evidence="2">Type 11 methyltransferase</fullName>
    </submittedName>
</protein>
<dbReference type="PANTHER" id="PTHR43591">
    <property type="entry name" value="METHYLTRANSFERASE"/>
    <property type="match status" value="1"/>
</dbReference>
<reference evidence="2 3" key="1">
    <citation type="journal article" date="2013" name="Genome Announc.">
        <title>Draft Genome Sequence of Arthrobacter crystallopoietes Strain BAB-32, Revealing Genes for Bioremediation.</title>
        <authorList>
            <person name="Joshi M.N."/>
            <person name="Pandit A.S."/>
            <person name="Sharma A."/>
            <person name="Pandya R.V."/>
            <person name="Desai S.M."/>
            <person name="Saxena A.K."/>
            <person name="Bagatharia S.B."/>
        </authorList>
    </citation>
    <scope>NUCLEOTIDE SEQUENCE [LARGE SCALE GENOMIC DNA]</scope>
    <source>
        <strain evidence="2 3">BAB-32</strain>
    </source>
</reference>
<dbReference type="CDD" id="cd02440">
    <property type="entry name" value="AdoMet_MTases"/>
    <property type="match status" value="1"/>
</dbReference>
<dbReference type="Gene3D" id="3.40.50.150">
    <property type="entry name" value="Vaccinia Virus protein VP39"/>
    <property type="match status" value="1"/>
</dbReference>
<keyword evidence="2" id="KW-0489">Methyltransferase</keyword>